<reference evidence="19 20" key="1">
    <citation type="submission" date="2019-01" db="EMBL/GenBank/DDBJ databases">
        <title>Sequencing of cultivated peanut Arachis hypogaea provides insights into genome evolution and oil improvement.</title>
        <authorList>
            <person name="Chen X."/>
        </authorList>
    </citation>
    <scope>NUCLEOTIDE SEQUENCE [LARGE SCALE GENOMIC DNA]</scope>
    <source>
        <strain evidence="20">cv. Fuhuasheng</strain>
        <tissue evidence="19">Leaves</tissue>
    </source>
</reference>
<evidence type="ECO:0000259" key="17">
    <source>
        <dbReference type="PROSITE" id="PS50927"/>
    </source>
</evidence>
<evidence type="ECO:0000256" key="11">
    <source>
        <dbReference type="ARBA" id="ARBA00047899"/>
    </source>
</evidence>
<dbReference type="InterPro" id="IPR000858">
    <property type="entry name" value="S_locus_glycoprot_dom"/>
</dbReference>
<dbReference type="InterPro" id="IPR036426">
    <property type="entry name" value="Bulb-type_lectin_dom_sf"/>
</dbReference>
<evidence type="ECO:0000259" key="16">
    <source>
        <dbReference type="PROSITE" id="PS50011"/>
    </source>
</evidence>
<dbReference type="InterPro" id="IPR024171">
    <property type="entry name" value="SRK-like_kinase"/>
</dbReference>
<keyword evidence="14" id="KW-1133">Transmembrane helix</keyword>
<dbReference type="FunFam" id="2.90.10.10:FF:000005">
    <property type="entry name" value="G-type lectin S-receptor-like serine/threonine-protein kinase"/>
    <property type="match status" value="1"/>
</dbReference>
<dbReference type="Pfam" id="PF00954">
    <property type="entry name" value="S_locus_glycop"/>
    <property type="match status" value="1"/>
</dbReference>
<evidence type="ECO:0000256" key="12">
    <source>
        <dbReference type="ARBA" id="ARBA00048679"/>
    </source>
</evidence>
<dbReference type="PANTHER" id="PTHR27002:SF932">
    <property type="entry name" value="RECEPTOR-LIKE SERINE_THREONINE-PROTEIN KINASE"/>
    <property type="match status" value="1"/>
</dbReference>
<evidence type="ECO:0000256" key="15">
    <source>
        <dbReference type="SAM" id="SignalP"/>
    </source>
</evidence>
<dbReference type="FunFam" id="3.30.200.20:FF:000195">
    <property type="entry name" value="G-type lectin S-receptor-like serine/threonine-protein kinase"/>
    <property type="match status" value="1"/>
</dbReference>
<evidence type="ECO:0000256" key="7">
    <source>
        <dbReference type="ARBA" id="ARBA00022777"/>
    </source>
</evidence>
<dbReference type="InterPro" id="IPR003609">
    <property type="entry name" value="Pan_app"/>
</dbReference>
<keyword evidence="4 13" id="KW-0808">Transferase</keyword>
<feature type="signal peptide" evidence="15">
    <location>
        <begin position="1"/>
        <end position="32"/>
    </location>
</feature>
<protein>
    <recommendedName>
        <fullName evidence="13">Receptor-like serine/threonine-protein kinase</fullName>
        <ecNumber evidence="13">2.7.11.1</ecNumber>
    </recommendedName>
</protein>
<keyword evidence="3 13" id="KW-0723">Serine/threonine-protein kinase</keyword>
<dbReference type="Pfam" id="PF01453">
    <property type="entry name" value="B_lectin"/>
    <property type="match status" value="1"/>
</dbReference>
<feature type="chain" id="PRO_5019032870" description="Receptor-like serine/threonine-protein kinase" evidence="15">
    <location>
        <begin position="33"/>
        <end position="846"/>
    </location>
</feature>
<dbReference type="SMART" id="SM00473">
    <property type="entry name" value="PAN_AP"/>
    <property type="match status" value="1"/>
</dbReference>
<dbReference type="EMBL" id="SDMP01000020">
    <property type="protein sequence ID" value="RYQ82320.1"/>
    <property type="molecule type" value="Genomic_DNA"/>
</dbReference>
<keyword evidence="7 13" id="KW-0418">Kinase</keyword>
<dbReference type="GO" id="GO:0106310">
    <property type="term" value="F:protein serine kinase activity"/>
    <property type="evidence" value="ECO:0007669"/>
    <property type="project" value="RHEA"/>
</dbReference>
<evidence type="ECO:0000256" key="1">
    <source>
        <dbReference type="ARBA" id="ARBA00004251"/>
    </source>
</evidence>
<evidence type="ECO:0000256" key="13">
    <source>
        <dbReference type="PIRNR" id="PIRNR000641"/>
    </source>
</evidence>
<dbReference type="InterPro" id="IPR001480">
    <property type="entry name" value="Bulb-type_lectin_dom"/>
</dbReference>
<accession>A0A444WY44</accession>
<evidence type="ECO:0000256" key="3">
    <source>
        <dbReference type="ARBA" id="ARBA00022527"/>
    </source>
</evidence>
<dbReference type="Gene3D" id="2.90.10.10">
    <property type="entry name" value="Bulb-type lectin domain"/>
    <property type="match status" value="1"/>
</dbReference>
<evidence type="ECO:0000259" key="18">
    <source>
        <dbReference type="PROSITE" id="PS50948"/>
    </source>
</evidence>
<dbReference type="EC" id="2.7.11.1" evidence="13"/>
<dbReference type="SMR" id="A0A444WY44"/>
<feature type="domain" description="Apple" evidence="18">
    <location>
        <begin position="350"/>
        <end position="425"/>
    </location>
</feature>
<dbReference type="STRING" id="3818.A0A444WY44"/>
<dbReference type="InterPro" id="IPR001245">
    <property type="entry name" value="Ser-Thr/Tyr_kinase_cat_dom"/>
</dbReference>
<keyword evidence="2" id="KW-1003">Cell membrane</keyword>
<evidence type="ECO:0000256" key="9">
    <source>
        <dbReference type="ARBA" id="ARBA00023157"/>
    </source>
</evidence>
<organism evidence="19 20">
    <name type="scientific">Arachis hypogaea</name>
    <name type="common">Peanut</name>
    <dbReference type="NCBI Taxonomy" id="3818"/>
    <lineage>
        <taxon>Eukaryota</taxon>
        <taxon>Viridiplantae</taxon>
        <taxon>Streptophyta</taxon>
        <taxon>Embryophyta</taxon>
        <taxon>Tracheophyta</taxon>
        <taxon>Spermatophyta</taxon>
        <taxon>Magnoliopsida</taxon>
        <taxon>eudicotyledons</taxon>
        <taxon>Gunneridae</taxon>
        <taxon>Pentapetalae</taxon>
        <taxon>rosids</taxon>
        <taxon>fabids</taxon>
        <taxon>Fabales</taxon>
        <taxon>Fabaceae</taxon>
        <taxon>Papilionoideae</taxon>
        <taxon>50 kb inversion clade</taxon>
        <taxon>dalbergioids sensu lato</taxon>
        <taxon>Dalbergieae</taxon>
        <taxon>Pterocarpus clade</taxon>
        <taxon>Arachis</taxon>
    </lineage>
</organism>
<keyword evidence="10" id="KW-0325">Glycoprotein</keyword>
<dbReference type="FunFam" id="1.10.510.10:FF:000060">
    <property type="entry name" value="G-type lectin S-receptor-like serine/threonine-protein kinase"/>
    <property type="match status" value="1"/>
</dbReference>
<dbReference type="PROSITE" id="PS00108">
    <property type="entry name" value="PROTEIN_KINASE_ST"/>
    <property type="match status" value="1"/>
</dbReference>
<keyword evidence="20" id="KW-1185">Reference proteome</keyword>
<dbReference type="PROSITE" id="PS50011">
    <property type="entry name" value="PROTEIN_KINASE_DOM"/>
    <property type="match status" value="1"/>
</dbReference>
<dbReference type="CDD" id="cd14066">
    <property type="entry name" value="STKc_IRAK"/>
    <property type="match status" value="1"/>
</dbReference>
<dbReference type="Gene3D" id="1.10.510.10">
    <property type="entry name" value="Transferase(Phosphotransferase) domain 1"/>
    <property type="match status" value="1"/>
</dbReference>
<keyword evidence="6 13" id="KW-0547">Nucleotide-binding</keyword>
<gene>
    <name evidence="19" type="ORF">Ahy_B10g100911</name>
</gene>
<sequence>MATVFYQHVSILFLLCFFFFLCFCAMFSAAAARSSITTAQFIRNRDNLVSDGNNFEMGFFTYDNYNNTYVGIWYYTIPQPYVIWVANRDYPIKGDGGAITIQQDGNLVIFDEQKRKVWSSNVTISANNKTTEAVLGDDGNLVLTLTDSGKKVWQSFEDPSDTYLPGMKVPANPSKGKKNFVFTSWKSAKDPSTGKYTMGVDPESLPQIVVWEAGERRWRSGYWNGGVFTGVDMTGSVLEGFTINKGDKSSYFSYSVPNGSDKVRFQITWDGYEKELKWDPSQKQWNETQRGPSNDCEVYNKCGSFSACDISSGSPVCKCLKGFQQRGGVGGGCKRVTPLKAEKTTSEVGVKEDGFQRRRCMRLPDFAQQGNPLGADNCESFCLKNSSCTAYANVSGIGCMVWYGELVDLQDFRGNVGETLFIRLAASDLVTDDGGKKNKIVIVTAIIAGLISIGIFVFIVWRCKAKLKLKVSSASCRKNSDVIPIYDASKSKEMSTEFSASADLSLEGNELSGPELPLFNFNCISIATDNFSQGNKLGEGGFGPVYKGKLPSGEQIAVKRLSRHSCQGLEEFKNEMMLIAKLQHRNLVRQMGCSIRGEEKLLVYEYMPNKSLDRFLFDPVKQTELDWARRYDIIEGIARGLLYLHRDSRLRIIHRDLKASNILLDENMNPKISDFGLARIFGGNQNEGNTTRVVGTYGYMAPEYAMEGLFSVKSDVYSFGVLLLEIVSGRRNTSFRHSDDTSLIGYAWHLWNEGRAMELVDPCIRESSPKDKALRCINIGMLCVQDSASHRPNMSNVVLMLESETTTLPLPSQPLVTSMRRSEDREFHMEGLDVSNDLTVTMVVGR</sequence>
<dbReference type="InterPro" id="IPR008271">
    <property type="entry name" value="Ser/Thr_kinase_AS"/>
</dbReference>
<dbReference type="SUPFAM" id="SSF51110">
    <property type="entry name" value="alpha-D-mannose-specific plant lectins"/>
    <property type="match status" value="1"/>
</dbReference>
<dbReference type="InterPro" id="IPR011009">
    <property type="entry name" value="Kinase-like_dom_sf"/>
</dbReference>
<comment type="similarity">
    <text evidence="13">Belongs to the protein kinase superfamily. Ser/Thr protein kinase family.</text>
</comment>
<keyword evidence="14" id="KW-0812">Transmembrane</keyword>
<dbReference type="GO" id="GO:0048544">
    <property type="term" value="P:recognition of pollen"/>
    <property type="evidence" value="ECO:0007669"/>
    <property type="project" value="InterPro"/>
</dbReference>
<dbReference type="Gramene" id="arahy.Tifrunner.gnm2.ann2.Ah20g065600.1">
    <property type="protein sequence ID" value="arahy.Tifrunner.gnm2.ann2.Ah20g065600.1-CDS"/>
    <property type="gene ID" value="arahy.Tifrunner.gnm2.ann2.Ah20g065600"/>
</dbReference>
<keyword evidence="5 15" id="KW-0732">Signal</keyword>
<keyword evidence="14" id="KW-0472">Membrane</keyword>
<dbReference type="CDD" id="cd00028">
    <property type="entry name" value="B_lectin"/>
    <property type="match status" value="1"/>
</dbReference>
<dbReference type="AlphaFoldDB" id="A0A444WY44"/>
<dbReference type="SMART" id="SM00108">
    <property type="entry name" value="B_lectin"/>
    <property type="match status" value="1"/>
</dbReference>
<dbReference type="Gene3D" id="3.30.200.20">
    <property type="entry name" value="Phosphorylase Kinase, domain 1"/>
    <property type="match status" value="1"/>
</dbReference>
<dbReference type="CDD" id="cd01098">
    <property type="entry name" value="PAN_AP_plant"/>
    <property type="match status" value="1"/>
</dbReference>
<dbReference type="InterPro" id="IPR000719">
    <property type="entry name" value="Prot_kinase_dom"/>
</dbReference>
<evidence type="ECO:0000256" key="5">
    <source>
        <dbReference type="ARBA" id="ARBA00022729"/>
    </source>
</evidence>
<comment type="caution">
    <text evidence="19">The sequence shown here is derived from an EMBL/GenBank/DDBJ whole genome shotgun (WGS) entry which is preliminary data.</text>
</comment>
<dbReference type="Proteomes" id="UP000289738">
    <property type="component" value="Chromosome B10"/>
</dbReference>
<evidence type="ECO:0000256" key="14">
    <source>
        <dbReference type="SAM" id="Phobius"/>
    </source>
</evidence>
<evidence type="ECO:0000256" key="2">
    <source>
        <dbReference type="ARBA" id="ARBA00022475"/>
    </source>
</evidence>
<evidence type="ECO:0000256" key="10">
    <source>
        <dbReference type="ARBA" id="ARBA00023180"/>
    </source>
</evidence>
<dbReference type="PANTHER" id="PTHR27002">
    <property type="entry name" value="RECEPTOR-LIKE SERINE/THREONINE-PROTEIN KINASE SD1-8"/>
    <property type="match status" value="1"/>
</dbReference>
<evidence type="ECO:0000256" key="4">
    <source>
        <dbReference type="ARBA" id="ARBA00022679"/>
    </source>
</evidence>
<dbReference type="PROSITE" id="PS50948">
    <property type="entry name" value="PAN"/>
    <property type="match status" value="1"/>
</dbReference>
<dbReference type="GO" id="GO:0005886">
    <property type="term" value="C:plasma membrane"/>
    <property type="evidence" value="ECO:0007669"/>
    <property type="project" value="UniProtKB-SubCell"/>
</dbReference>
<comment type="catalytic activity">
    <reaction evidence="12 13">
        <text>L-seryl-[protein] + ATP = O-phospho-L-seryl-[protein] + ADP + H(+)</text>
        <dbReference type="Rhea" id="RHEA:17989"/>
        <dbReference type="Rhea" id="RHEA-COMP:9863"/>
        <dbReference type="Rhea" id="RHEA-COMP:11604"/>
        <dbReference type="ChEBI" id="CHEBI:15378"/>
        <dbReference type="ChEBI" id="CHEBI:29999"/>
        <dbReference type="ChEBI" id="CHEBI:30616"/>
        <dbReference type="ChEBI" id="CHEBI:83421"/>
        <dbReference type="ChEBI" id="CHEBI:456216"/>
        <dbReference type="EC" id="2.7.11.1"/>
    </reaction>
</comment>
<keyword evidence="8 13" id="KW-0067">ATP-binding</keyword>
<evidence type="ECO:0000313" key="20">
    <source>
        <dbReference type="Proteomes" id="UP000289738"/>
    </source>
</evidence>
<dbReference type="GO" id="GO:0005524">
    <property type="term" value="F:ATP binding"/>
    <property type="evidence" value="ECO:0007669"/>
    <property type="project" value="UniProtKB-KW"/>
</dbReference>
<proteinExistence type="inferred from homology"/>
<comment type="catalytic activity">
    <reaction evidence="11 13">
        <text>L-threonyl-[protein] + ATP = O-phospho-L-threonyl-[protein] + ADP + H(+)</text>
        <dbReference type="Rhea" id="RHEA:46608"/>
        <dbReference type="Rhea" id="RHEA-COMP:11060"/>
        <dbReference type="Rhea" id="RHEA-COMP:11605"/>
        <dbReference type="ChEBI" id="CHEBI:15378"/>
        <dbReference type="ChEBI" id="CHEBI:30013"/>
        <dbReference type="ChEBI" id="CHEBI:30616"/>
        <dbReference type="ChEBI" id="CHEBI:61977"/>
        <dbReference type="ChEBI" id="CHEBI:456216"/>
        <dbReference type="EC" id="2.7.11.1"/>
    </reaction>
</comment>
<feature type="domain" description="Protein kinase" evidence="16">
    <location>
        <begin position="531"/>
        <end position="816"/>
    </location>
</feature>
<dbReference type="SMART" id="SM00220">
    <property type="entry name" value="S_TKc"/>
    <property type="match status" value="1"/>
</dbReference>
<evidence type="ECO:0000313" key="19">
    <source>
        <dbReference type="EMBL" id="RYQ82320.1"/>
    </source>
</evidence>
<keyword evidence="9" id="KW-1015">Disulfide bond</keyword>
<evidence type="ECO:0000256" key="8">
    <source>
        <dbReference type="ARBA" id="ARBA00022840"/>
    </source>
</evidence>
<comment type="subcellular location">
    <subcellularLocation>
        <location evidence="1">Cell membrane</location>
        <topology evidence="1">Single-pass type I membrane protein</topology>
    </subcellularLocation>
</comment>
<dbReference type="PIRSF" id="PIRSF000641">
    <property type="entry name" value="SRK"/>
    <property type="match status" value="1"/>
</dbReference>
<feature type="transmembrane region" description="Helical" evidence="14">
    <location>
        <begin position="440"/>
        <end position="461"/>
    </location>
</feature>
<dbReference type="SUPFAM" id="SSF56112">
    <property type="entry name" value="Protein kinase-like (PK-like)"/>
    <property type="match status" value="1"/>
</dbReference>
<dbReference type="Pfam" id="PF07714">
    <property type="entry name" value="PK_Tyr_Ser-Thr"/>
    <property type="match status" value="1"/>
</dbReference>
<evidence type="ECO:0000256" key="6">
    <source>
        <dbReference type="ARBA" id="ARBA00022741"/>
    </source>
</evidence>
<dbReference type="Pfam" id="PF08276">
    <property type="entry name" value="PAN_2"/>
    <property type="match status" value="1"/>
</dbReference>
<feature type="domain" description="Bulb-type lectin" evidence="17">
    <location>
        <begin position="33"/>
        <end position="156"/>
    </location>
</feature>
<name>A0A444WY44_ARAHY</name>
<dbReference type="GO" id="GO:0004674">
    <property type="term" value="F:protein serine/threonine kinase activity"/>
    <property type="evidence" value="ECO:0007669"/>
    <property type="project" value="UniProtKB-KW"/>
</dbReference>
<dbReference type="PROSITE" id="PS50927">
    <property type="entry name" value="BULB_LECTIN"/>
    <property type="match status" value="1"/>
</dbReference>